<protein>
    <submittedName>
        <fullName evidence="6">tRNA-dihydrouridine(16/17) synthase [NAD(P)(+)]-like</fullName>
    </submittedName>
</protein>
<evidence type="ECO:0000313" key="6">
    <source>
        <dbReference type="RefSeq" id="XP_031432935.1"/>
    </source>
</evidence>
<dbReference type="GO" id="GO:0017150">
    <property type="term" value="F:tRNA dihydrouridine synthase activity"/>
    <property type="evidence" value="ECO:0007669"/>
    <property type="project" value="TreeGrafter"/>
</dbReference>
<keyword evidence="1" id="KW-0521">NADP</keyword>
<feature type="region of interest" description="Disordered" evidence="3">
    <location>
        <begin position="192"/>
        <end position="234"/>
    </location>
</feature>
<dbReference type="PANTHER" id="PTHR11082">
    <property type="entry name" value="TRNA-DIHYDROURIDINE SYNTHASE"/>
    <property type="match status" value="1"/>
</dbReference>
<dbReference type="Pfam" id="PF01207">
    <property type="entry name" value="Dus"/>
    <property type="match status" value="1"/>
</dbReference>
<name>A0A6P8GD04_CLUHA</name>
<evidence type="ECO:0000313" key="5">
    <source>
        <dbReference type="Proteomes" id="UP000515152"/>
    </source>
</evidence>
<evidence type="ECO:0000256" key="1">
    <source>
        <dbReference type="ARBA" id="ARBA00022857"/>
    </source>
</evidence>
<evidence type="ECO:0000256" key="2">
    <source>
        <dbReference type="ARBA" id="ARBA00023027"/>
    </source>
</evidence>
<dbReference type="Proteomes" id="UP000515152">
    <property type="component" value="Chromosome 1"/>
</dbReference>
<proteinExistence type="predicted"/>
<evidence type="ECO:0000256" key="3">
    <source>
        <dbReference type="SAM" id="MobiDB-lite"/>
    </source>
</evidence>
<dbReference type="PANTHER" id="PTHR11082:SF5">
    <property type="entry name" value="TRNA-DIHYDROURIDINE(16_17) SYNTHASE [NAD(P)(+)]-LIKE"/>
    <property type="match status" value="1"/>
</dbReference>
<keyword evidence="5" id="KW-1185">Reference proteome</keyword>
<dbReference type="SUPFAM" id="SSF51395">
    <property type="entry name" value="FMN-linked oxidoreductases"/>
    <property type="match status" value="1"/>
</dbReference>
<dbReference type="OrthoDB" id="272303at2759"/>
<feature type="domain" description="DUS-like FMN-binding" evidence="4">
    <location>
        <begin position="45"/>
        <end position="148"/>
    </location>
</feature>
<organism evidence="5 6">
    <name type="scientific">Clupea harengus</name>
    <name type="common">Atlantic herring</name>
    <dbReference type="NCBI Taxonomy" id="7950"/>
    <lineage>
        <taxon>Eukaryota</taxon>
        <taxon>Metazoa</taxon>
        <taxon>Chordata</taxon>
        <taxon>Craniata</taxon>
        <taxon>Vertebrata</taxon>
        <taxon>Euteleostomi</taxon>
        <taxon>Actinopterygii</taxon>
        <taxon>Neopterygii</taxon>
        <taxon>Teleostei</taxon>
        <taxon>Clupei</taxon>
        <taxon>Clupeiformes</taxon>
        <taxon>Clupeoidei</taxon>
        <taxon>Clupeidae</taxon>
        <taxon>Clupea</taxon>
    </lineage>
</organism>
<gene>
    <name evidence="6" type="primary">dus1l</name>
</gene>
<keyword evidence="2" id="KW-0520">NAD</keyword>
<dbReference type="KEGG" id="char:105899920"/>
<dbReference type="GeneID" id="105899920"/>
<dbReference type="Gene3D" id="3.20.20.70">
    <property type="entry name" value="Aldolase class I"/>
    <property type="match status" value="1"/>
</dbReference>
<evidence type="ECO:0000259" key="4">
    <source>
        <dbReference type="Pfam" id="PF01207"/>
    </source>
</evidence>
<dbReference type="InterPro" id="IPR035587">
    <property type="entry name" value="DUS-like_FMN-bd"/>
</dbReference>
<accession>A0A6P8GD04</accession>
<sequence>MTWQYFMEAKSFNSLLPTSCHFLQYLVKAFFLDLLISSYLSLSDREAVNIPVFANGNIQHLSDVKRCMEETGVHGVMSAEGNLHNPALFEGRSPPVWEMAEEYLEVVQKHTPCSLSFVRAHLFKLWHHTLQIHQDLREDLAKVKNLESLANVSLQLKLRCQEEIAKGVGDPNASGGLPLPHWLCQPYVRPLPREPGSENTQKDSEVKRAKRALEETDSATDTLSKNKQKKQARNPHKNFCAELKPKYIKCEQCGNPKGNKCVFNLCRGCCKKAAFKEVADCPGHGLKFKTKALKAAELESRQINGIQTELPPAPPDQPVAQAVA</sequence>
<dbReference type="CTD" id="64118"/>
<dbReference type="InterPro" id="IPR013785">
    <property type="entry name" value="Aldolase_TIM"/>
</dbReference>
<feature type="compositionally biased region" description="Basic and acidic residues" evidence="3">
    <location>
        <begin position="192"/>
        <end position="214"/>
    </location>
</feature>
<dbReference type="AlphaFoldDB" id="A0A6P8GD04"/>
<reference evidence="6" key="1">
    <citation type="submission" date="2025-08" db="UniProtKB">
        <authorList>
            <consortium name="RefSeq"/>
        </authorList>
    </citation>
    <scope>IDENTIFICATION</scope>
</reference>
<dbReference type="RefSeq" id="XP_031432935.1">
    <property type="nucleotide sequence ID" value="XM_031577075.2"/>
</dbReference>